<evidence type="ECO:0000256" key="1">
    <source>
        <dbReference type="ARBA" id="ARBA00000085"/>
    </source>
</evidence>
<dbReference type="AlphaFoldDB" id="A0A127PYW9"/>
<dbReference type="SUPFAM" id="SSF47384">
    <property type="entry name" value="Homodimeric domain of signal transducing histidine kinase"/>
    <property type="match status" value="1"/>
</dbReference>
<dbReference type="CDD" id="cd00082">
    <property type="entry name" value="HisKA"/>
    <property type="match status" value="1"/>
</dbReference>
<dbReference type="Proteomes" id="UP000074561">
    <property type="component" value="Chromosome"/>
</dbReference>
<keyword evidence="5" id="KW-0808">Transferase</keyword>
<keyword evidence="6 13" id="KW-0812">Transmembrane</keyword>
<evidence type="ECO:0000256" key="8">
    <source>
        <dbReference type="ARBA" id="ARBA00022777"/>
    </source>
</evidence>
<reference evidence="15 16" key="1">
    <citation type="submission" date="2015-11" db="EMBL/GenBank/DDBJ databases">
        <title>Exploring the genomic traits of fungus-feeding bacterial genus Collimonas.</title>
        <authorList>
            <person name="Song C."/>
            <person name="Schmidt R."/>
            <person name="de Jager V."/>
            <person name="Krzyzanowska D."/>
            <person name="Jongedijk E."/>
            <person name="Cankar K."/>
            <person name="Beekwilder J."/>
            <person name="van Veen A."/>
            <person name="de Boer W."/>
            <person name="van Veen J.A."/>
            <person name="Garbeva P."/>
        </authorList>
    </citation>
    <scope>NUCLEOTIDE SEQUENCE [LARGE SCALE GENOMIC DNA]</scope>
    <source>
        <strain evidence="15 16">Ter91</strain>
    </source>
</reference>
<feature type="transmembrane region" description="Helical" evidence="13">
    <location>
        <begin position="169"/>
        <end position="190"/>
    </location>
</feature>
<evidence type="ECO:0000313" key="16">
    <source>
        <dbReference type="Proteomes" id="UP000074561"/>
    </source>
</evidence>
<evidence type="ECO:0000256" key="9">
    <source>
        <dbReference type="ARBA" id="ARBA00022840"/>
    </source>
</evidence>
<dbReference type="EC" id="2.7.13.3" evidence="3"/>
<dbReference type="Gene3D" id="1.10.287.130">
    <property type="match status" value="1"/>
</dbReference>
<keyword evidence="10 13" id="KW-1133">Transmembrane helix</keyword>
<organism evidence="15 16">
    <name type="scientific">Collimonas pratensis</name>
    <dbReference type="NCBI Taxonomy" id="279113"/>
    <lineage>
        <taxon>Bacteria</taxon>
        <taxon>Pseudomonadati</taxon>
        <taxon>Pseudomonadota</taxon>
        <taxon>Betaproteobacteria</taxon>
        <taxon>Burkholderiales</taxon>
        <taxon>Oxalobacteraceae</taxon>
        <taxon>Collimonas</taxon>
    </lineage>
</organism>
<feature type="transmembrane region" description="Helical" evidence="13">
    <location>
        <begin position="20"/>
        <end position="39"/>
    </location>
</feature>
<dbReference type="InterPro" id="IPR004358">
    <property type="entry name" value="Sig_transdc_His_kin-like_C"/>
</dbReference>
<evidence type="ECO:0000256" key="5">
    <source>
        <dbReference type="ARBA" id="ARBA00022679"/>
    </source>
</evidence>
<sequence>MMLRGWNWLLRPTLVRRLLLAQMLLLTVLWSLFIGYAMFETSRAPGPINLDRTYEAILGVADNLADEPERQFKVLHMIDQAVREGYGVGGDTPKLSPSIRVQQGDRLIYQSEDIPAGIHNSRLDDAETIYANGVRWRARTVQSPHSDTRVTIIVPADALDMLVDMNSRGYYSLPLLISLPFLLLPAWLSIRVALRPWSRIAREVAARGPHNLAPLAFKPKHLELSSMVDRINGLLLRISDSVARERNFIADAAHELRTPLAAMRVNAEALQSQAANGQQQELLNGILSSSNRATRLVSQLLLLVRSDATASVSMEPLALDVLVQDRLAILSALAKARHIELELTSEDEFFIFARRESLTSLIDNLVDNAIKYSPAGGVVTVGLRHEQDEVVLSIADEGPGIAPALRERVFDRFFRNPDQTQSGSGLGLAIARSVVLQHSGKIRLDAADGEQGLLVEVRFPLAWPEAA</sequence>
<name>A0A127PYW9_9BURK</name>
<keyword evidence="12 13" id="KW-0472">Membrane</keyword>
<dbReference type="PROSITE" id="PS50109">
    <property type="entry name" value="HIS_KIN"/>
    <property type="match status" value="1"/>
</dbReference>
<evidence type="ECO:0000256" key="4">
    <source>
        <dbReference type="ARBA" id="ARBA00022553"/>
    </source>
</evidence>
<dbReference type="PANTHER" id="PTHR45436">
    <property type="entry name" value="SENSOR HISTIDINE KINASE YKOH"/>
    <property type="match status" value="1"/>
</dbReference>
<gene>
    <name evidence="15" type="ORF">CPter91_0173</name>
</gene>
<dbReference type="InterPro" id="IPR036890">
    <property type="entry name" value="HATPase_C_sf"/>
</dbReference>
<dbReference type="SMART" id="SM00387">
    <property type="entry name" value="HATPase_c"/>
    <property type="match status" value="1"/>
</dbReference>
<dbReference type="KEGG" id="cpra:CPter91_0173"/>
<dbReference type="GO" id="GO:0000155">
    <property type="term" value="F:phosphorelay sensor kinase activity"/>
    <property type="evidence" value="ECO:0007669"/>
    <property type="project" value="InterPro"/>
</dbReference>
<dbReference type="Gene3D" id="3.30.565.10">
    <property type="entry name" value="Histidine kinase-like ATPase, C-terminal domain"/>
    <property type="match status" value="1"/>
</dbReference>
<dbReference type="PANTHER" id="PTHR45436:SF14">
    <property type="entry name" value="SENSOR PROTEIN QSEC"/>
    <property type="match status" value="1"/>
</dbReference>
<dbReference type="InterPro" id="IPR050428">
    <property type="entry name" value="TCS_sensor_his_kinase"/>
</dbReference>
<dbReference type="InterPro" id="IPR003661">
    <property type="entry name" value="HisK_dim/P_dom"/>
</dbReference>
<dbReference type="PATRIC" id="fig|279113.9.peg.174"/>
<evidence type="ECO:0000256" key="12">
    <source>
        <dbReference type="ARBA" id="ARBA00023136"/>
    </source>
</evidence>
<evidence type="ECO:0000256" key="10">
    <source>
        <dbReference type="ARBA" id="ARBA00022989"/>
    </source>
</evidence>
<dbReference type="CDD" id="cd00075">
    <property type="entry name" value="HATPase"/>
    <property type="match status" value="1"/>
</dbReference>
<dbReference type="InterPro" id="IPR036097">
    <property type="entry name" value="HisK_dim/P_sf"/>
</dbReference>
<evidence type="ECO:0000313" key="15">
    <source>
        <dbReference type="EMBL" id="AMP02572.1"/>
    </source>
</evidence>
<dbReference type="GO" id="GO:0005524">
    <property type="term" value="F:ATP binding"/>
    <property type="evidence" value="ECO:0007669"/>
    <property type="project" value="UniProtKB-KW"/>
</dbReference>
<evidence type="ECO:0000256" key="11">
    <source>
        <dbReference type="ARBA" id="ARBA00023012"/>
    </source>
</evidence>
<dbReference type="Pfam" id="PF00512">
    <property type="entry name" value="HisKA"/>
    <property type="match status" value="1"/>
</dbReference>
<evidence type="ECO:0000256" key="2">
    <source>
        <dbReference type="ARBA" id="ARBA00004141"/>
    </source>
</evidence>
<comment type="catalytic activity">
    <reaction evidence="1">
        <text>ATP + protein L-histidine = ADP + protein N-phospho-L-histidine.</text>
        <dbReference type="EC" id="2.7.13.3"/>
    </reaction>
</comment>
<dbReference type="GO" id="GO:0005886">
    <property type="term" value="C:plasma membrane"/>
    <property type="evidence" value="ECO:0007669"/>
    <property type="project" value="TreeGrafter"/>
</dbReference>
<evidence type="ECO:0000256" key="3">
    <source>
        <dbReference type="ARBA" id="ARBA00012438"/>
    </source>
</evidence>
<keyword evidence="9" id="KW-0067">ATP-binding</keyword>
<comment type="subcellular location">
    <subcellularLocation>
        <location evidence="2">Membrane</location>
        <topology evidence="2">Multi-pass membrane protein</topology>
    </subcellularLocation>
</comment>
<dbReference type="SMART" id="SM00388">
    <property type="entry name" value="HisKA"/>
    <property type="match status" value="1"/>
</dbReference>
<dbReference type="STRING" id="279113.CPter91_0173"/>
<evidence type="ECO:0000256" key="13">
    <source>
        <dbReference type="SAM" id="Phobius"/>
    </source>
</evidence>
<dbReference type="SUPFAM" id="SSF55874">
    <property type="entry name" value="ATPase domain of HSP90 chaperone/DNA topoisomerase II/histidine kinase"/>
    <property type="match status" value="1"/>
</dbReference>
<evidence type="ECO:0000256" key="6">
    <source>
        <dbReference type="ARBA" id="ARBA00022692"/>
    </source>
</evidence>
<proteinExistence type="predicted"/>
<dbReference type="InterPro" id="IPR005467">
    <property type="entry name" value="His_kinase_dom"/>
</dbReference>
<keyword evidence="4" id="KW-0597">Phosphoprotein</keyword>
<dbReference type="RefSeq" id="WP_099047147.1">
    <property type="nucleotide sequence ID" value="NZ_CP013234.1"/>
</dbReference>
<dbReference type="InterPro" id="IPR003594">
    <property type="entry name" value="HATPase_dom"/>
</dbReference>
<dbReference type="OrthoDB" id="8583694at2"/>
<dbReference type="EMBL" id="CP013234">
    <property type="protein sequence ID" value="AMP02572.1"/>
    <property type="molecule type" value="Genomic_DNA"/>
</dbReference>
<accession>A0A127PYW9</accession>
<evidence type="ECO:0000256" key="7">
    <source>
        <dbReference type="ARBA" id="ARBA00022741"/>
    </source>
</evidence>
<feature type="domain" description="Histidine kinase" evidence="14">
    <location>
        <begin position="251"/>
        <end position="463"/>
    </location>
</feature>
<dbReference type="Pfam" id="PF02518">
    <property type="entry name" value="HATPase_c"/>
    <property type="match status" value="1"/>
</dbReference>
<keyword evidence="11" id="KW-0902">Two-component regulatory system</keyword>
<keyword evidence="7" id="KW-0547">Nucleotide-binding</keyword>
<evidence type="ECO:0000259" key="14">
    <source>
        <dbReference type="PROSITE" id="PS50109"/>
    </source>
</evidence>
<dbReference type="PRINTS" id="PR00344">
    <property type="entry name" value="BCTRLSENSOR"/>
</dbReference>
<keyword evidence="8 15" id="KW-0418">Kinase</keyword>
<protein>
    <recommendedName>
        <fullName evidence="3">histidine kinase</fullName>
        <ecNumber evidence="3">2.7.13.3</ecNumber>
    </recommendedName>
</protein>